<dbReference type="InterPro" id="IPR015943">
    <property type="entry name" value="WD40/YVTN_repeat-like_dom_sf"/>
</dbReference>
<evidence type="ECO:0000259" key="2">
    <source>
        <dbReference type="Pfam" id="PF12894"/>
    </source>
</evidence>
<evidence type="ECO:0000313" key="4">
    <source>
        <dbReference type="Proteomes" id="UP001628156"/>
    </source>
</evidence>
<feature type="domain" description="Anaphase-promoting complex subunit 4-like WD40" evidence="2">
    <location>
        <begin position="201"/>
        <end position="270"/>
    </location>
</feature>
<dbReference type="InterPro" id="IPR001680">
    <property type="entry name" value="WD40_rpt"/>
</dbReference>
<accession>A0ABQ0DWV8</accession>
<dbReference type="InterPro" id="IPR036322">
    <property type="entry name" value="WD40_repeat_dom_sf"/>
</dbReference>
<reference evidence="3 4" key="1">
    <citation type="journal article" date="2019" name="PLoS Negl. Trop. Dis.">
        <title>Whole genome sequencing of Entamoeba nuttalli reveals mammalian host-related molecular signatures and a novel octapeptide-repeat surface protein.</title>
        <authorList>
            <person name="Tanaka M."/>
            <person name="Makiuchi T."/>
            <person name="Komiyama T."/>
            <person name="Shiina T."/>
            <person name="Osaki K."/>
            <person name="Tachibana H."/>
        </authorList>
    </citation>
    <scope>NUCLEOTIDE SEQUENCE [LARGE SCALE GENOMIC DNA]</scope>
    <source>
        <strain evidence="3 4">P19-061405</strain>
    </source>
</reference>
<evidence type="ECO:0000313" key="3">
    <source>
        <dbReference type="EMBL" id="GAB1227337.1"/>
    </source>
</evidence>
<dbReference type="Proteomes" id="UP001628156">
    <property type="component" value="Unassembled WGS sequence"/>
</dbReference>
<dbReference type="SUPFAM" id="SSF50978">
    <property type="entry name" value="WD40 repeat-like"/>
    <property type="match status" value="1"/>
</dbReference>
<dbReference type="PROSITE" id="PS50294">
    <property type="entry name" value="WD_REPEATS_REGION"/>
    <property type="match status" value="1"/>
</dbReference>
<sequence>MLITSLLNRSKGFSQYIIENEEQRSFLKLHQSNSFITPHNQPIHSLQQTSQYTIIASCDQITINNYKQTNNIFINQKSVRCHPCLPLTIVLQQRLSKLYYEWNIFESIYSKNPTDVVFLLSNSFALSSEDGVNIFDNQTGKLLGGIVVEANSLGTDGVDVYCGGKSQYCLDMKMFKKRWEIPRSGTLTMKNGIGIIKDLSTISAIDLNGKYLWTMEKKGVNCVELSDDGQYFLLGYQNGSIDLFQSQTSTQLCTLERLHDEPITAMNWSSSQLQLLTGSKDGLVMRWDYFNKPEIINTDEWE</sequence>
<protein>
    <recommendedName>
        <fullName evidence="2">Anaphase-promoting complex subunit 4-like WD40 domain-containing protein</fullName>
    </recommendedName>
</protein>
<organism evidence="3 4">
    <name type="scientific">Entamoeba nuttalli</name>
    <dbReference type="NCBI Taxonomy" id="412467"/>
    <lineage>
        <taxon>Eukaryota</taxon>
        <taxon>Amoebozoa</taxon>
        <taxon>Evosea</taxon>
        <taxon>Archamoebae</taxon>
        <taxon>Mastigamoebida</taxon>
        <taxon>Entamoebidae</taxon>
        <taxon>Entamoeba</taxon>
    </lineage>
</organism>
<evidence type="ECO:0000256" key="1">
    <source>
        <dbReference type="PROSITE-ProRule" id="PRU00221"/>
    </source>
</evidence>
<name>A0ABQ0DWV8_9EUKA</name>
<keyword evidence="1" id="KW-0853">WD repeat</keyword>
<comment type="caution">
    <text evidence="3">The sequence shown here is derived from an EMBL/GenBank/DDBJ whole genome shotgun (WGS) entry which is preliminary data.</text>
</comment>
<dbReference type="SMART" id="SM00320">
    <property type="entry name" value="WD40"/>
    <property type="match status" value="2"/>
</dbReference>
<dbReference type="InterPro" id="IPR024977">
    <property type="entry name" value="Apc4-like_WD40_dom"/>
</dbReference>
<feature type="repeat" description="WD" evidence="1">
    <location>
        <begin position="256"/>
        <end position="288"/>
    </location>
</feature>
<keyword evidence="4" id="KW-1185">Reference proteome</keyword>
<proteinExistence type="predicted"/>
<dbReference type="Pfam" id="PF12894">
    <property type="entry name" value="ANAPC4_WD40"/>
    <property type="match status" value="1"/>
</dbReference>
<dbReference type="Gene3D" id="2.130.10.10">
    <property type="entry name" value="YVTN repeat-like/Quinoprotein amine dehydrogenase"/>
    <property type="match status" value="1"/>
</dbReference>
<dbReference type="EMBL" id="BAAFRS010000333">
    <property type="protein sequence ID" value="GAB1227337.1"/>
    <property type="molecule type" value="Genomic_DNA"/>
</dbReference>
<gene>
    <name evidence="3" type="ORF">ENUP19_0333G0006</name>
</gene>
<dbReference type="PROSITE" id="PS50082">
    <property type="entry name" value="WD_REPEATS_2"/>
    <property type="match status" value="1"/>
</dbReference>